<feature type="transmembrane region" description="Helical" evidence="1">
    <location>
        <begin position="12"/>
        <end position="33"/>
    </location>
</feature>
<organism evidence="2 3">
    <name type="scientific">Peribacillus loiseleuriae</name>
    <dbReference type="NCBI Taxonomy" id="1679170"/>
    <lineage>
        <taxon>Bacteria</taxon>
        <taxon>Bacillati</taxon>
        <taxon>Bacillota</taxon>
        <taxon>Bacilli</taxon>
        <taxon>Bacillales</taxon>
        <taxon>Bacillaceae</taxon>
        <taxon>Peribacillus</taxon>
    </lineage>
</organism>
<feature type="transmembrane region" description="Helical" evidence="1">
    <location>
        <begin position="68"/>
        <end position="87"/>
    </location>
</feature>
<dbReference type="OrthoDB" id="9894215at2"/>
<accession>A0A0K9GUA4</accession>
<dbReference type="RefSeq" id="WP_049681550.1">
    <property type="nucleotide sequence ID" value="NZ_LFZW01000001.1"/>
</dbReference>
<keyword evidence="1" id="KW-0472">Membrane</keyword>
<keyword evidence="1" id="KW-1133">Transmembrane helix</keyword>
<dbReference type="Proteomes" id="UP000037146">
    <property type="component" value="Unassembled WGS sequence"/>
</dbReference>
<protein>
    <submittedName>
        <fullName evidence="2">Uncharacterized protein</fullName>
    </submittedName>
</protein>
<gene>
    <name evidence="2" type="ORF">AC625_12395</name>
</gene>
<sequence length="96" mass="11324">MYLNMMSMDNEIFWGTLLIIISLIMGSLAWVVFSSLIRNNKKKRYIYLLLLLGVAVISLKNVFNYSSIVGWIVVFIYFIIPLTDFIFRHARKRELN</sequence>
<dbReference type="PATRIC" id="fig|1679170.3.peg.2821"/>
<keyword evidence="1" id="KW-0812">Transmembrane</keyword>
<evidence type="ECO:0000313" key="2">
    <source>
        <dbReference type="EMBL" id="KMY50203.1"/>
    </source>
</evidence>
<evidence type="ECO:0000256" key="1">
    <source>
        <dbReference type="SAM" id="Phobius"/>
    </source>
</evidence>
<proteinExistence type="predicted"/>
<comment type="caution">
    <text evidence="2">The sequence shown here is derived from an EMBL/GenBank/DDBJ whole genome shotgun (WGS) entry which is preliminary data.</text>
</comment>
<reference evidence="3" key="1">
    <citation type="submission" date="2015-07" db="EMBL/GenBank/DDBJ databases">
        <title>Genome sequencing project for genomic taxonomy and phylogenomics of Bacillus-like bacteria.</title>
        <authorList>
            <person name="Liu B."/>
            <person name="Wang J."/>
            <person name="Zhu Y."/>
            <person name="Liu G."/>
            <person name="Chen Q."/>
            <person name="Chen Z."/>
            <person name="Lan J."/>
            <person name="Che J."/>
            <person name="Ge C."/>
            <person name="Shi H."/>
            <person name="Pan Z."/>
            <person name="Liu X."/>
        </authorList>
    </citation>
    <scope>NUCLEOTIDE SEQUENCE [LARGE SCALE GENOMIC DNA]</scope>
    <source>
        <strain evidence="3">FJAT-27997</strain>
    </source>
</reference>
<keyword evidence="3" id="KW-1185">Reference proteome</keyword>
<evidence type="ECO:0000313" key="3">
    <source>
        <dbReference type="Proteomes" id="UP000037146"/>
    </source>
</evidence>
<dbReference type="AlphaFoldDB" id="A0A0K9GUA4"/>
<dbReference type="EMBL" id="LFZW01000001">
    <property type="protein sequence ID" value="KMY50203.1"/>
    <property type="molecule type" value="Genomic_DNA"/>
</dbReference>
<name>A0A0K9GUA4_9BACI</name>
<feature type="transmembrane region" description="Helical" evidence="1">
    <location>
        <begin position="45"/>
        <end position="62"/>
    </location>
</feature>